<dbReference type="Proteomes" id="UP001148838">
    <property type="component" value="Unassembled WGS sequence"/>
</dbReference>
<protein>
    <recommendedName>
        <fullName evidence="2">Transposase Tc1-like domain-containing protein</fullName>
    </recommendedName>
</protein>
<evidence type="ECO:0000313" key="4">
    <source>
        <dbReference type="Proteomes" id="UP001148838"/>
    </source>
</evidence>
<proteinExistence type="predicted"/>
<reference evidence="3 4" key="1">
    <citation type="journal article" date="2022" name="Allergy">
        <title>Genome assembly and annotation of Periplaneta americana reveal a comprehensive cockroach allergen profile.</title>
        <authorList>
            <person name="Wang L."/>
            <person name="Xiong Q."/>
            <person name="Saelim N."/>
            <person name="Wang L."/>
            <person name="Nong W."/>
            <person name="Wan A.T."/>
            <person name="Shi M."/>
            <person name="Liu X."/>
            <person name="Cao Q."/>
            <person name="Hui J.H.L."/>
            <person name="Sookrung N."/>
            <person name="Leung T.F."/>
            <person name="Tungtrongchitr A."/>
            <person name="Tsui S.K.W."/>
        </authorList>
    </citation>
    <scope>NUCLEOTIDE SEQUENCE [LARGE SCALE GENOMIC DNA]</scope>
    <source>
        <strain evidence="3">PWHHKU_190912</strain>
    </source>
</reference>
<accession>A0ABQ8TA99</accession>
<dbReference type="Pfam" id="PF01498">
    <property type="entry name" value="HTH_Tnp_Tc3_2"/>
    <property type="match status" value="1"/>
</dbReference>
<feature type="domain" description="Transposase Tc1-like" evidence="2">
    <location>
        <begin position="138"/>
        <end position="210"/>
    </location>
</feature>
<evidence type="ECO:0000256" key="1">
    <source>
        <dbReference type="ARBA" id="ARBA00004123"/>
    </source>
</evidence>
<name>A0ABQ8TA99_PERAM</name>
<gene>
    <name evidence="3" type="ORF">ANN_04400</name>
</gene>
<comment type="caution">
    <text evidence="3">The sequence shown here is derived from an EMBL/GenBank/DDBJ whole genome shotgun (WGS) entry which is preliminary data.</text>
</comment>
<sequence>MTAGNGRQHSLKWVTGKQFMATCTLVREEAYLPAATNARWYCKRLADYINIVNVTCVRIIHLQYDYLVLTVTDNVRLGQASPLSYAKGCSGQSLRQVAREFEVSPSVVTRLLNRHRETGQYCRRPGQGRKCKTSPQNDRYIALPALRQRKKTARDLQNDLYMTYGIRVSDQTVRNRLRKENIRPKNSVKKQRLTNEHKAARLKFAENHADWNMNQWEYVLF</sequence>
<keyword evidence="4" id="KW-1185">Reference proteome</keyword>
<dbReference type="EMBL" id="JAJSOF020000013">
    <property type="protein sequence ID" value="KAJ4442807.1"/>
    <property type="molecule type" value="Genomic_DNA"/>
</dbReference>
<dbReference type="SUPFAM" id="SSF46689">
    <property type="entry name" value="Homeodomain-like"/>
    <property type="match status" value="1"/>
</dbReference>
<dbReference type="InterPro" id="IPR009057">
    <property type="entry name" value="Homeodomain-like_sf"/>
</dbReference>
<dbReference type="InterPro" id="IPR002492">
    <property type="entry name" value="Transposase_Tc1-like"/>
</dbReference>
<comment type="subcellular location">
    <subcellularLocation>
        <location evidence="1">Nucleus</location>
    </subcellularLocation>
</comment>
<evidence type="ECO:0000313" key="3">
    <source>
        <dbReference type="EMBL" id="KAJ4442807.1"/>
    </source>
</evidence>
<organism evidence="3 4">
    <name type="scientific">Periplaneta americana</name>
    <name type="common">American cockroach</name>
    <name type="synonym">Blatta americana</name>
    <dbReference type="NCBI Taxonomy" id="6978"/>
    <lineage>
        <taxon>Eukaryota</taxon>
        <taxon>Metazoa</taxon>
        <taxon>Ecdysozoa</taxon>
        <taxon>Arthropoda</taxon>
        <taxon>Hexapoda</taxon>
        <taxon>Insecta</taxon>
        <taxon>Pterygota</taxon>
        <taxon>Neoptera</taxon>
        <taxon>Polyneoptera</taxon>
        <taxon>Dictyoptera</taxon>
        <taxon>Blattodea</taxon>
        <taxon>Blattoidea</taxon>
        <taxon>Blattidae</taxon>
        <taxon>Blattinae</taxon>
        <taxon>Periplaneta</taxon>
    </lineage>
</organism>
<evidence type="ECO:0000259" key="2">
    <source>
        <dbReference type="Pfam" id="PF01498"/>
    </source>
</evidence>